<feature type="transmembrane region" description="Helical" evidence="7">
    <location>
        <begin position="16"/>
        <end position="34"/>
    </location>
</feature>
<accession>A0A0F5J785</accession>
<dbReference type="AlphaFoldDB" id="A0A0F5J785"/>
<dbReference type="InterPro" id="IPR058130">
    <property type="entry name" value="PEA_transf_C"/>
</dbReference>
<evidence type="ECO:0000256" key="5">
    <source>
        <dbReference type="ARBA" id="ARBA00022989"/>
    </source>
</evidence>
<dbReference type="PANTHER" id="PTHR30443">
    <property type="entry name" value="INNER MEMBRANE PROTEIN"/>
    <property type="match status" value="1"/>
</dbReference>
<dbReference type="InterPro" id="IPR017850">
    <property type="entry name" value="Alkaline_phosphatase_core_sf"/>
</dbReference>
<dbReference type="EMBL" id="AQHV01000015">
    <property type="protein sequence ID" value="KKB53272.1"/>
    <property type="molecule type" value="Genomic_DNA"/>
</dbReference>
<dbReference type="Gene3D" id="3.40.720.10">
    <property type="entry name" value="Alkaline Phosphatase, subunit A"/>
    <property type="match status" value="1"/>
</dbReference>
<comment type="caution">
    <text evidence="9">The sequence shown here is derived from an EMBL/GenBank/DDBJ whole genome shotgun (WGS) entry which is preliminary data.</text>
</comment>
<name>A0A0F5J785_9BACT</name>
<dbReference type="InterPro" id="IPR040423">
    <property type="entry name" value="PEA_transferase"/>
</dbReference>
<comment type="subcellular location">
    <subcellularLocation>
        <location evidence="1">Cell membrane</location>
        <topology evidence="1">Multi-pass membrane protein</topology>
    </subcellularLocation>
</comment>
<reference evidence="9 10" key="1">
    <citation type="submission" date="2013-04" db="EMBL/GenBank/DDBJ databases">
        <title>The Genome Sequence of Parabacteroides goldsteinii DSM 19448.</title>
        <authorList>
            <consortium name="The Broad Institute Genomics Platform"/>
            <person name="Earl A."/>
            <person name="Ward D."/>
            <person name="Feldgarden M."/>
            <person name="Gevers D."/>
            <person name="Martens E."/>
            <person name="Sakamoto M."/>
            <person name="Benno Y."/>
            <person name="Song Y."/>
            <person name="Liu C."/>
            <person name="Lee J."/>
            <person name="Bolanos M."/>
            <person name="Vaisanen M.L."/>
            <person name="Finegold S.M."/>
            <person name="Walker B."/>
            <person name="Young S."/>
            <person name="Zeng Q."/>
            <person name="Gargeya S."/>
            <person name="Fitzgerald M."/>
            <person name="Haas B."/>
            <person name="Abouelleil A."/>
            <person name="Allen A.W."/>
            <person name="Alvarado L."/>
            <person name="Arachchi H.M."/>
            <person name="Berlin A.M."/>
            <person name="Chapman S.B."/>
            <person name="Gainer-Dewar J."/>
            <person name="Goldberg J."/>
            <person name="Griggs A."/>
            <person name="Gujja S."/>
            <person name="Hansen M."/>
            <person name="Howarth C."/>
            <person name="Imamovic A."/>
            <person name="Ireland A."/>
            <person name="Larimer J."/>
            <person name="McCowan C."/>
            <person name="Murphy C."/>
            <person name="Pearson M."/>
            <person name="Poon T.W."/>
            <person name="Priest M."/>
            <person name="Roberts A."/>
            <person name="Saif S."/>
            <person name="Shea T."/>
            <person name="Sisk P."/>
            <person name="Sykes S."/>
            <person name="Wortman J."/>
            <person name="Nusbaum C."/>
            <person name="Birren B."/>
        </authorList>
    </citation>
    <scope>NUCLEOTIDE SEQUENCE [LARGE SCALE GENOMIC DNA]</scope>
    <source>
        <strain evidence="9 10">DSM 19448</strain>
    </source>
</reference>
<dbReference type="GO" id="GO:0016776">
    <property type="term" value="F:phosphotransferase activity, phosphate group as acceptor"/>
    <property type="evidence" value="ECO:0007669"/>
    <property type="project" value="TreeGrafter"/>
</dbReference>
<dbReference type="PATRIC" id="fig|927665.4.peg.3597"/>
<evidence type="ECO:0000256" key="2">
    <source>
        <dbReference type="ARBA" id="ARBA00022475"/>
    </source>
</evidence>
<feature type="transmembrane region" description="Helical" evidence="7">
    <location>
        <begin position="113"/>
        <end position="137"/>
    </location>
</feature>
<gene>
    <name evidence="9" type="ORF">HMPREF1535_03498</name>
</gene>
<evidence type="ECO:0000259" key="8">
    <source>
        <dbReference type="Pfam" id="PF00884"/>
    </source>
</evidence>
<dbReference type="CDD" id="cd16017">
    <property type="entry name" value="LptA"/>
    <property type="match status" value="1"/>
</dbReference>
<dbReference type="Pfam" id="PF00884">
    <property type="entry name" value="Sulfatase"/>
    <property type="match status" value="1"/>
</dbReference>
<proteinExistence type="predicted"/>
<keyword evidence="3" id="KW-0808">Transferase</keyword>
<keyword evidence="6 7" id="KW-0472">Membrane</keyword>
<dbReference type="HOGENOM" id="CLU_018534_3_2_10"/>
<evidence type="ECO:0000256" key="7">
    <source>
        <dbReference type="SAM" id="Phobius"/>
    </source>
</evidence>
<evidence type="ECO:0000313" key="9">
    <source>
        <dbReference type="EMBL" id="KKB53272.1"/>
    </source>
</evidence>
<evidence type="ECO:0000256" key="6">
    <source>
        <dbReference type="ARBA" id="ARBA00023136"/>
    </source>
</evidence>
<keyword evidence="2" id="KW-1003">Cell membrane</keyword>
<feature type="transmembrane region" description="Helical" evidence="7">
    <location>
        <begin position="40"/>
        <end position="61"/>
    </location>
</feature>
<evidence type="ECO:0000256" key="1">
    <source>
        <dbReference type="ARBA" id="ARBA00004651"/>
    </source>
</evidence>
<feature type="domain" description="Sulfatase N-terminal" evidence="8">
    <location>
        <begin position="230"/>
        <end position="517"/>
    </location>
</feature>
<dbReference type="SUPFAM" id="SSF53649">
    <property type="entry name" value="Alkaline phosphatase-like"/>
    <property type="match status" value="1"/>
</dbReference>
<dbReference type="InterPro" id="IPR000917">
    <property type="entry name" value="Sulfatase_N"/>
</dbReference>
<keyword evidence="5 7" id="KW-1133">Transmembrane helix</keyword>
<organism evidence="9 10">
    <name type="scientific">Parabacteroides goldsteinii DSM 19448 = WAL 12034</name>
    <dbReference type="NCBI Taxonomy" id="927665"/>
    <lineage>
        <taxon>Bacteria</taxon>
        <taxon>Pseudomonadati</taxon>
        <taxon>Bacteroidota</taxon>
        <taxon>Bacteroidia</taxon>
        <taxon>Bacteroidales</taxon>
        <taxon>Tannerellaceae</taxon>
        <taxon>Parabacteroides</taxon>
    </lineage>
</organism>
<dbReference type="GO" id="GO:0009244">
    <property type="term" value="P:lipopolysaccharide core region biosynthetic process"/>
    <property type="evidence" value="ECO:0007669"/>
    <property type="project" value="TreeGrafter"/>
</dbReference>
<dbReference type="PANTHER" id="PTHR30443:SF0">
    <property type="entry name" value="PHOSPHOETHANOLAMINE TRANSFERASE EPTA"/>
    <property type="match status" value="1"/>
</dbReference>
<evidence type="ECO:0000256" key="3">
    <source>
        <dbReference type="ARBA" id="ARBA00022679"/>
    </source>
</evidence>
<feature type="transmembrane region" description="Helical" evidence="7">
    <location>
        <begin position="82"/>
        <end position="101"/>
    </location>
</feature>
<dbReference type="Proteomes" id="UP000033047">
    <property type="component" value="Unassembled WGS sequence"/>
</dbReference>
<evidence type="ECO:0000313" key="10">
    <source>
        <dbReference type="Proteomes" id="UP000033047"/>
    </source>
</evidence>
<sequence>MSYFIKLRNWFTSQEHLLFLFALLFIVPNCVLFFTEPLPVTVGIASLILPYAFWVGLLLLARKPGIVVWCLLPKVILDGGQLVLLYLFGESVIAVDMFLNLTSSTASEASELLGNIFLVIIGVFFFYTLPTLLLAVWSVRMKKKLTNSFRKRWAVRSLGVFILGIILCMLAPIQGHMVSLKNDFYPGNALYNLYFAINKAEKNSNYHITSSDFTFHATKNVQTEGKREIYVLVVGETSRAMEWSLYGYERKTTPRMEKLDGLVHFTDVVTQSNNTHKSVPIILSAASAEDYGVIYDEKSIVTAFKEAGFHTVVIANQNLSTSMIGSFYREADTFIDMSQFKPKSAYLTSLHDGELLPYLQKEVDKTDGNLFFVIHTYGSHFNYHERYPKDFAFYTPDKAEGIRASYKKQLRNSYDNSIHYTDYVLGEIADMMKKTDACVSMLYLSDHGEDIFDDARARYLHASPIPTYYQLHIPYIIWFSDAYRATYPEKYQTTMAHQALPVSTNSVFHTVLDLAGIHTAVSDSTLAVSNPAFTVRDRMYLGDHDEPVPFWKVGLKNADFEMLDKWGIVYDKD</sequence>
<keyword evidence="4 7" id="KW-0812">Transmembrane</keyword>
<evidence type="ECO:0000256" key="4">
    <source>
        <dbReference type="ARBA" id="ARBA00022692"/>
    </source>
</evidence>
<feature type="transmembrane region" description="Helical" evidence="7">
    <location>
        <begin position="158"/>
        <end position="177"/>
    </location>
</feature>
<protein>
    <recommendedName>
        <fullName evidence="8">Sulfatase N-terminal domain-containing protein</fullName>
    </recommendedName>
</protein>
<dbReference type="STRING" id="927665.HMPREF1535_03498"/>
<dbReference type="RefSeq" id="WP_007659306.1">
    <property type="nucleotide sequence ID" value="NZ_KQ033913.1"/>
</dbReference>
<dbReference type="GO" id="GO:0005886">
    <property type="term" value="C:plasma membrane"/>
    <property type="evidence" value="ECO:0007669"/>
    <property type="project" value="UniProtKB-SubCell"/>
</dbReference>